<evidence type="ECO:0000256" key="4">
    <source>
        <dbReference type="ARBA" id="ARBA00023219"/>
    </source>
</evidence>
<evidence type="ECO:0000256" key="3">
    <source>
        <dbReference type="ARBA" id="ARBA00022844"/>
    </source>
</evidence>
<keyword evidence="1" id="KW-1048">Host nucleus</keyword>
<feature type="coiled-coil region" evidence="5">
    <location>
        <begin position="363"/>
        <end position="397"/>
    </location>
</feature>
<keyword evidence="5" id="KW-0175">Coiled coil</keyword>
<dbReference type="GO" id="GO:0051276">
    <property type="term" value="P:chromosome organization"/>
    <property type="evidence" value="ECO:0007669"/>
    <property type="project" value="InterPro"/>
</dbReference>
<evidence type="ECO:0000256" key="5">
    <source>
        <dbReference type="SAM" id="Coils"/>
    </source>
</evidence>
<keyword evidence="4" id="KW-0231">Viral genome packaging</keyword>
<dbReference type="HAMAP" id="MF_04012">
    <property type="entry name" value="HSV_PORTL"/>
    <property type="match status" value="1"/>
</dbReference>
<dbReference type="InterPro" id="IPR002660">
    <property type="entry name" value="Herpes_Portal"/>
</dbReference>
<sequence>MNTELGSSSILVHPTRTSIYLFEILQGKYAYVRGQTLHSSLRNPGIFSRQIFIYLYNNALSSCTYDDVFTDWSRFKTTMRKKWEKDSPDTLAFRRSTFQSWITSMKLAIENTILSSIFQFLHSNSTFYYERYVDWVITTGLVPTVNVHPNTKLLEEISEKLENLRRNFSKDDKTGASIIKGLTRYIIEITMTLTSLYIPDYSEVQIEYNTKENKFIGIYNSKKIQVAVINRPVVHSSQVTFDTPLQRLMNAIMTCHRTAEHAKLCQLLNTSPLKAILGHENDIGYKDILKHLEKSSQKNDPKKELLTLIMKLAENKTVSGVTDVVEDFITDVSHNIVDKNKLFGSHSETTTQGLRRHVSDNVFKCLTKQINEQFDVIKDLEKERELYLARLQQIETHLLKLTEPDKQEQVTFNLLTTDTLQSLENLGTCGLSLATSSIPKGSAVLNSFLSQYVPPFRELNKDLTLLWENEMFQTYKLAPVVDNQGHRLTIRYTQDTISMLLGPFTYLISKLGQMDLINEIYSTMSVQEIAYQIYLNSRLSVYMKDIGGKYCPEVQDGNCHPNPDRHSTEGFYR</sequence>
<protein>
    <recommendedName>
        <fullName evidence="9">Portal protein</fullName>
    </recommendedName>
</protein>
<keyword evidence="2" id="KW-1188">Viral release from host cell</keyword>
<evidence type="ECO:0000256" key="6">
    <source>
        <dbReference type="SAM" id="MobiDB-lite"/>
    </source>
</evidence>
<name>A0A9Q8VIS2_9GAMA</name>
<evidence type="ECO:0008006" key="9">
    <source>
        <dbReference type="Google" id="ProtNLM"/>
    </source>
</evidence>
<dbReference type="EMBL" id="OK337614">
    <property type="protein sequence ID" value="UNP64479.1"/>
    <property type="molecule type" value="Genomic_DNA"/>
</dbReference>
<dbReference type="Proteomes" id="UP001142430">
    <property type="component" value="Segment"/>
</dbReference>
<feature type="region of interest" description="Disordered" evidence="6">
    <location>
        <begin position="554"/>
        <end position="573"/>
    </location>
</feature>
<feature type="compositionally biased region" description="Basic and acidic residues" evidence="6">
    <location>
        <begin position="562"/>
        <end position="573"/>
    </location>
</feature>
<reference evidence="7" key="1">
    <citation type="submission" date="2021-09" db="EMBL/GenBank/DDBJ databases">
        <title>The complete genome of the Saguinine gammaherpesvirus 1 (SgGHV-1).</title>
        <authorList>
            <person name="Marti-Carreras J."/>
            <person name="Maes P."/>
        </authorList>
    </citation>
    <scope>NUCLEOTIDE SEQUENCE</scope>
    <source>
        <strain evidence="7">S338D</strain>
    </source>
</reference>
<dbReference type="Pfam" id="PF01763">
    <property type="entry name" value="Herpes_UL6"/>
    <property type="match status" value="1"/>
</dbReference>
<accession>A0A9Q8VIS2</accession>
<organism evidence="7 8">
    <name type="scientific">Saguinine gammaherpesvirus 1</name>
    <dbReference type="NCBI Taxonomy" id="2169901"/>
    <lineage>
        <taxon>Viruses</taxon>
        <taxon>Duplodnaviria</taxon>
        <taxon>Heunggongvirae</taxon>
        <taxon>Peploviricota</taxon>
        <taxon>Herviviricetes</taxon>
        <taxon>Herpesvirales</taxon>
        <taxon>Orthoherpesviridae</taxon>
        <taxon>Gammaherpesvirinae</taxon>
    </lineage>
</organism>
<evidence type="ECO:0000313" key="8">
    <source>
        <dbReference type="Proteomes" id="UP001142430"/>
    </source>
</evidence>
<keyword evidence="3" id="KW-0946">Virion</keyword>
<evidence type="ECO:0000256" key="2">
    <source>
        <dbReference type="ARBA" id="ARBA00022612"/>
    </source>
</evidence>
<proteinExistence type="inferred from homology"/>
<dbReference type="GO" id="GO:0044423">
    <property type="term" value="C:virion component"/>
    <property type="evidence" value="ECO:0007669"/>
    <property type="project" value="UniProtKB-KW"/>
</dbReference>
<evidence type="ECO:0000313" key="7">
    <source>
        <dbReference type="EMBL" id="UNP64479.1"/>
    </source>
</evidence>
<evidence type="ECO:0000256" key="1">
    <source>
        <dbReference type="ARBA" id="ARBA00022562"/>
    </source>
</evidence>